<evidence type="ECO:0000256" key="2">
    <source>
        <dbReference type="ARBA" id="ARBA00022448"/>
    </source>
</evidence>
<evidence type="ECO:0000256" key="5">
    <source>
        <dbReference type="ARBA" id="ARBA00022679"/>
    </source>
</evidence>
<dbReference type="GO" id="GO:0005737">
    <property type="term" value="C:cytoplasm"/>
    <property type="evidence" value="ECO:0007669"/>
    <property type="project" value="UniProtKB-SubCell"/>
</dbReference>
<dbReference type="GeneID" id="66497591"/>
<evidence type="ECO:0000256" key="7">
    <source>
        <dbReference type="ARBA" id="ARBA00022777"/>
    </source>
</evidence>
<organism evidence="9 10">
    <name type="scientific">Enterococcus faecium EnGen0003</name>
    <dbReference type="NCBI Taxonomy" id="1138901"/>
    <lineage>
        <taxon>Bacteria</taxon>
        <taxon>Bacillati</taxon>
        <taxon>Bacillota</taxon>
        <taxon>Bacilli</taxon>
        <taxon>Lactobacillales</taxon>
        <taxon>Enterococcaceae</taxon>
        <taxon>Enterococcus</taxon>
    </lineage>
</organism>
<comment type="subcellular location">
    <subcellularLocation>
        <location evidence="1">Cytoplasm</location>
    </subcellularLocation>
</comment>
<keyword evidence="3" id="KW-0963">Cytoplasm</keyword>
<keyword evidence="4" id="KW-0762">Sugar transport</keyword>
<sequence length="156" mass="17922">MIKFIRIDHRLLHGQVVFSWSKSLQINRILVVNDEAANDEFKKMSLELSKPQGIKLNIFTVENTLTKISKIEALSENIMMIFGNTKDVRQFCESYSNVKEINYGGIIKKEGSKQFSNAIFLTENEIEDAKVLKSMGIKQFMQQVPTSKKEDLNTMI</sequence>
<dbReference type="GO" id="GO:0016301">
    <property type="term" value="F:kinase activity"/>
    <property type="evidence" value="ECO:0007669"/>
    <property type="project" value="UniProtKB-KW"/>
</dbReference>
<accession>A0A828ZVV2</accession>
<evidence type="ECO:0000256" key="3">
    <source>
        <dbReference type="ARBA" id="ARBA00022490"/>
    </source>
</evidence>
<name>A0A828ZVV2_ENTFC</name>
<evidence type="ECO:0000256" key="4">
    <source>
        <dbReference type="ARBA" id="ARBA00022597"/>
    </source>
</evidence>
<reference evidence="9 10" key="1">
    <citation type="submission" date="2012-12" db="EMBL/GenBank/DDBJ databases">
        <title>The Genome Sequence of Enterococcus faecium E1590.</title>
        <authorList>
            <consortium name="The Broad Institute Genome Sequencing Platform"/>
            <consortium name="The Broad Institute Genome Sequencing Center for Infectious Disease"/>
            <person name="Earl A.M."/>
            <person name="Gilmore M.S."/>
            <person name="van Schaik W."/>
            <person name="Lebreton F."/>
            <person name="Willems R.J."/>
            <person name="Walker B."/>
            <person name="Young S.K."/>
            <person name="Zeng Q."/>
            <person name="Gargeya S."/>
            <person name="Fitzgerald M."/>
            <person name="Haas B."/>
            <person name="Abouelleil A."/>
            <person name="Alvarado L."/>
            <person name="Arachchi H.M."/>
            <person name="Berlin A.M."/>
            <person name="Chapman S.B."/>
            <person name="Dewar J."/>
            <person name="Goldberg J."/>
            <person name="Griggs A."/>
            <person name="Gujja S."/>
            <person name="Hansen M."/>
            <person name="Howarth C."/>
            <person name="Imamovic A."/>
            <person name="Larimer J."/>
            <person name="McCowan C."/>
            <person name="Murphy C."/>
            <person name="Neiman D."/>
            <person name="Pearson M."/>
            <person name="Priest M."/>
            <person name="Roberts A."/>
            <person name="Saif S."/>
            <person name="Shea T."/>
            <person name="Sisk P."/>
            <person name="Sykes S."/>
            <person name="Wortman J."/>
            <person name="Nusbaum C."/>
            <person name="Birren B."/>
        </authorList>
    </citation>
    <scope>NUCLEOTIDE SEQUENCE [LARGE SCALE GENOMIC DNA]</scope>
    <source>
        <strain evidence="9 10">E1590</strain>
    </source>
</reference>
<dbReference type="EMBL" id="AHXC01000004">
    <property type="protein sequence ID" value="ELB02917.1"/>
    <property type="molecule type" value="Genomic_DNA"/>
</dbReference>
<dbReference type="InterPro" id="IPR004720">
    <property type="entry name" value="PTS_IIB_sorbose-sp"/>
</dbReference>
<evidence type="ECO:0000256" key="6">
    <source>
        <dbReference type="ARBA" id="ARBA00022683"/>
    </source>
</evidence>
<proteinExistence type="predicted"/>
<dbReference type="SUPFAM" id="SSF52728">
    <property type="entry name" value="PTS IIb component"/>
    <property type="match status" value="1"/>
</dbReference>
<evidence type="ECO:0000256" key="1">
    <source>
        <dbReference type="ARBA" id="ARBA00004496"/>
    </source>
</evidence>
<comment type="caution">
    <text evidence="9">The sequence shown here is derived from an EMBL/GenBank/DDBJ whole genome shotgun (WGS) entry which is preliminary data.</text>
</comment>
<keyword evidence="7" id="KW-0418">Kinase</keyword>
<dbReference type="Gene3D" id="3.40.35.10">
    <property type="entry name" value="Phosphotransferase system, sorbose subfamily IIB component"/>
    <property type="match status" value="1"/>
</dbReference>
<keyword evidence="5" id="KW-0808">Transferase</keyword>
<dbReference type="PROSITE" id="PS51101">
    <property type="entry name" value="PTS_EIIB_TYPE_4"/>
    <property type="match status" value="1"/>
</dbReference>
<dbReference type="GO" id="GO:0009401">
    <property type="term" value="P:phosphoenolpyruvate-dependent sugar phosphotransferase system"/>
    <property type="evidence" value="ECO:0007669"/>
    <property type="project" value="UniProtKB-KW"/>
</dbReference>
<feature type="domain" description="PTS EIIB type-4" evidence="8">
    <location>
        <begin position="1"/>
        <end position="156"/>
    </location>
</feature>
<dbReference type="Proteomes" id="UP000010553">
    <property type="component" value="Unassembled WGS sequence"/>
</dbReference>
<protein>
    <recommendedName>
        <fullName evidence="8">PTS EIIB type-4 domain-containing protein</fullName>
    </recommendedName>
</protein>
<gene>
    <name evidence="9" type="ORF">OIE_04295</name>
</gene>
<keyword evidence="6" id="KW-0598">Phosphotransferase system</keyword>
<evidence type="ECO:0000259" key="8">
    <source>
        <dbReference type="PROSITE" id="PS51101"/>
    </source>
</evidence>
<keyword evidence="2" id="KW-0813">Transport</keyword>
<dbReference type="RefSeq" id="WP_002309310.1">
    <property type="nucleotide sequence ID" value="NZ_KB029691.1"/>
</dbReference>
<evidence type="ECO:0000313" key="9">
    <source>
        <dbReference type="EMBL" id="ELB02917.1"/>
    </source>
</evidence>
<dbReference type="AlphaFoldDB" id="A0A828ZVV2"/>
<dbReference type="GO" id="GO:0008982">
    <property type="term" value="F:protein-N(PI)-phosphohistidine-sugar phosphotransferase activity"/>
    <property type="evidence" value="ECO:0007669"/>
    <property type="project" value="InterPro"/>
</dbReference>
<evidence type="ECO:0000313" key="10">
    <source>
        <dbReference type="Proteomes" id="UP000010553"/>
    </source>
</evidence>
<dbReference type="Pfam" id="PF03830">
    <property type="entry name" value="PTSIIB_sorb"/>
    <property type="match status" value="1"/>
</dbReference>
<dbReference type="InterPro" id="IPR036667">
    <property type="entry name" value="PTS_IIB_sorbose-sp_sf"/>
</dbReference>